<evidence type="ECO:0000256" key="2">
    <source>
        <dbReference type="ARBA" id="ARBA00022723"/>
    </source>
</evidence>
<dbReference type="EMBL" id="JAPDRK010000027">
    <property type="protein sequence ID" value="KAJ9602326.1"/>
    <property type="molecule type" value="Genomic_DNA"/>
</dbReference>
<dbReference type="PROSITE" id="PS51257">
    <property type="entry name" value="PROKAR_LIPOPROTEIN"/>
    <property type="match status" value="1"/>
</dbReference>
<sequence>MATTTLRVQCHCKSTAFTFPVPSTSFPLSSGLCSCSSCRFATGQLAASFAVFPLDPNHLKLDVSGLSSYASSDHRTRYFCPTCGANVLDFDRLDGMWRACTGALDRTQGLLERNLIFIDDTRDGGLTVWMDGVGKKFADSGDHEPMEGGPARPQATEPAALHPDARLHGFCHCNGVQFDILPPSDGERYEGGLCACTSCRTTAGFEITAWTSVPLSQIQTPGQQSLDLSAGTLKQYTSSPGTSRYFCGRCGATVFCAHDNQSWIDVAVGLLRAKEGSRAERWIKWSELGFPEEATDQEMIKRLAQGFKRWQSERN</sequence>
<evidence type="ECO:0000256" key="1">
    <source>
        <dbReference type="ARBA" id="ARBA00005495"/>
    </source>
</evidence>
<dbReference type="InterPro" id="IPR006913">
    <property type="entry name" value="CENP-V/GFA"/>
</dbReference>
<dbReference type="PROSITE" id="PS51891">
    <property type="entry name" value="CENP_V_GFA"/>
    <property type="match status" value="2"/>
</dbReference>
<proteinExistence type="inferred from homology"/>
<dbReference type="Pfam" id="PF04828">
    <property type="entry name" value="GFA"/>
    <property type="match status" value="2"/>
</dbReference>
<gene>
    <name evidence="6" type="ORF">H2200_013181</name>
</gene>
<feature type="domain" description="CENP-V/GFA" evidence="5">
    <location>
        <begin position="6"/>
        <end position="119"/>
    </location>
</feature>
<keyword evidence="3" id="KW-0862">Zinc</keyword>
<keyword evidence="4" id="KW-0456">Lyase</keyword>
<dbReference type="GO" id="GO:0046872">
    <property type="term" value="F:metal ion binding"/>
    <property type="evidence" value="ECO:0007669"/>
    <property type="project" value="UniProtKB-KW"/>
</dbReference>
<dbReference type="PANTHER" id="PTHR33337:SF31">
    <property type="entry name" value="DUF636 DOMAIN PROTEIN (AFU_ORTHOLOGUE AFUA_2G12650)"/>
    <property type="match status" value="1"/>
</dbReference>
<comment type="similarity">
    <text evidence="1">Belongs to the Gfa family.</text>
</comment>
<keyword evidence="7" id="KW-1185">Reference proteome</keyword>
<dbReference type="Gene3D" id="3.90.1590.10">
    <property type="entry name" value="glutathione-dependent formaldehyde- activating enzyme (gfa)"/>
    <property type="match status" value="2"/>
</dbReference>
<feature type="domain" description="CENP-V/GFA" evidence="5">
    <location>
        <begin position="167"/>
        <end position="294"/>
    </location>
</feature>
<name>A0AA38WWB0_9EURO</name>
<evidence type="ECO:0000256" key="4">
    <source>
        <dbReference type="ARBA" id="ARBA00023239"/>
    </source>
</evidence>
<reference evidence="6" key="1">
    <citation type="submission" date="2022-10" db="EMBL/GenBank/DDBJ databases">
        <title>Culturing micro-colonial fungi from biological soil crusts in the Mojave desert and describing Neophaeococcomyces mojavensis, and introducing the new genera and species Taxawa tesnikishii.</title>
        <authorList>
            <person name="Kurbessoian T."/>
            <person name="Stajich J.E."/>
        </authorList>
    </citation>
    <scope>NUCLEOTIDE SEQUENCE</scope>
    <source>
        <strain evidence="6">TK_41</strain>
    </source>
</reference>
<keyword evidence="2" id="KW-0479">Metal-binding</keyword>
<organism evidence="6 7">
    <name type="scientific">Cladophialophora chaetospira</name>
    <dbReference type="NCBI Taxonomy" id="386627"/>
    <lineage>
        <taxon>Eukaryota</taxon>
        <taxon>Fungi</taxon>
        <taxon>Dikarya</taxon>
        <taxon>Ascomycota</taxon>
        <taxon>Pezizomycotina</taxon>
        <taxon>Eurotiomycetes</taxon>
        <taxon>Chaetothyriomycetidae</taxon>
        <taxon>Chaetothyriales</taxon>
        <taxon>Herpotrichiellaceae</taxon>
        <taxon>Cladophialophora</taxon>
    </lineage>
</organism>
<comment type="caution">
    <text evidence="6">The sequence shown here is derived from an EMBL/GenBank/DDBJ whole genome shotgun (WGS) entry which is preliminary data.</text>
</comment>
<dbReference type="Proteomes" id="UP001172673">
    <property type="component" value="Unassembled WGS sequence"/>
</dbReference>
<evidence type="ECO:0000256" key="3">
    <source>
        <dbReference type="ARBA" id="ARBA00022833"/>
    </source>
</evidence>
<dbReference type="PANTHER" id="PTHR33337">
    <property type="entry name" value="GFA DOMAIN-CONTAINING PROTEIN"/>
    <property type="match status" value="1"/>
</dbReference>
<evidence type="ECO:0000259" key="5">
    <source>
        <dbReference type="PROSITE" id="PS51891"/>
    </source>
</evidence>
<evidence type="ECO:0000313" key="6">
    <source>
        <dbReference type="EMBL" id="KAJ9602326.1"/>
    </source>
</evidence>
<dbReference type="SUPFAM" id="SSF51316">
    <property type="entry name" value="Mss4-like"/>
    <property type="match status" value="2"/>
</dbReference>
<protein>
    <recommendedName>
        <fullName evidence="5">CENP-V/GFA domain-containing protein</fullName>
    </recommendedName>
</protein>
<dbReference type="GO" id="GO:0016846">
    <property type="term" value="F:carbon-sulfur lyase activity"/>
    <property type="evidence" value="ECO:0007669"/>
    <property type="project" value="InterPro"/>
</dbReference>
<accession>A0AA38WWB0</accession>
<dbReference type="InterPro" id="IPR011057">
    <property type="entry name" value="Mss4-like_sf"/>
</dbReference>
<evidence type="ECO:0000313" key="7">
    <source>
        <dbReference type="Proteomes" id="UP001172673"/>
    </source>
</evidence>
<dbReference type="AlphaFoldDB" id="A0AA38WWB0"/>